<dbReference type="Gene3D" id="1.20.1070.10">
    <property type="entry name" value="Rhodopsin 7-helix transmembrane proteins"/>
    <property type="match status" value="1"/>
</dbReference>
<evidence type="ECO:0000259" key="6">
    <source>
        <dbReference type="PROSITE" id="PS50262"/>
    </source>
</evidence>
<feature type="transmembrane region" description="Helical" evidence="5">
    <location>
        <begin position="68"/>
        <end position="90"/>
    </location>
</feature>
<keyword evidence="4 5" id="KW-0472">Membrane</keyword>
<accession>A0A813RBW5</accession>
<evidence type="ECO:0000256" key="4">
    <source>
        <dbReference type="ARBA" id="ARBA00023136"/>
    </source>
</evidence>
<comment type="subcellular location">
    <subcellularLocation>
        <location evidence="1">Membrane</location>
    </subcellularLocation>
</comment>
<dbReference type="EMBL" id="CAJNOR010000060">
    <property type="protein sequence ID" value="CAF0778936.1"/>
    <property type="molecule type" value="Genomic_DNA"/>
</dbReference>
<protein>
    <recommendedName>
        <fullName evidence="6">G-protein coupled receptors family 1 profile domain-containing protein</fullName>
    </recommendedName>
</protein>
<evidence type="ECO:0000256" key="2">
    <source>
        <dbReference type="ARBA" id="ARBA00022692"/>
    </source>
</evidence>
<dbReference type="GO" id="GO:0016020">
    <property type="term" value="C:membrane"/>
    <property type="evidence" value="ECO:0007669"/>
    <property type="project" value="UniProtKB-SubCell"/>
</dbReference>
<dbReference type="AlphaFoldDB" id="A0A813RBW5"/>
<comment type="caution">
    <text evidence="7">The sequence shown here is derived from an EMBL/GenBank/DDBJ whole genome shotgun (WGS) entry which is preliminary data.</text>
</comment>
<feature type="transmembrane region" description="Helical" evidence="5">
    <location>
        <begin position="122"/>
        <end position="142"/>
    </location>
</feature>
<feature type="domain" description="G-protein coupled receptors family 1 profile" evidence="6">
    <location>
        <begin position="1"/>
        <end position="221"/>
    </location>
</feature>
<evidence type="ECO:0000313" key="7">
    <source>
        <dbReference type="EMBL" id="CAF0778936.1"/>
    </source>
</evidence>
<gene>
    <name evidence="7" type="ORF">XAT740_LOCUS1860</name>
</gene>
<dbReference type="Pfam" id="PF00001">
    <property type="entry name" value="7tm_1"/>
    <property type="match status" value="1"/>
</dbReference>
<dbReference type="Proteomes" id="UP000663828">
    <property type="component" value="Unassembled WGS sequence"/>
</dbReference>
<evidence type="ECO:0000313" key="8">
    <source>
        <dbReference type="Proteomes" id="UP000663828"/>
    </source>
</evidence>
<dbReference type="InterPro" id="IPR017452">
    <property type="entry name" value="GPCR_Rhodpsn_7TM"/>
</dbReference>
<dbReference type="InterPro" id="IPR000276">
    <property type="entry name" value="GPCR_Rhodpsn"/>
</dbReference>
<evidence type="ECO:0000256" key="5">
    <source>
        <dbReference type="SAM" id="Phobius"/>
    </source>
</evidence>
<keyword evidence="3 5" id="KW-1133">Transmembrane helix</keyword>
<feature type="transmembrane region" description="Helical" evidence="5">
    <location>
        <begin position="201"/>
        <end position="221"/>
    </location>
</feature>
<dbReference type="GO" id="GO:0004930">
    <property type="term" value="F:G protein-coupled receptor activity"/>
    <property type="evidence" value="ECO:0007669"/>
    <property type="project" value="InterPro"/>
</dbReference>
<name>A0A813RBW5_ADIRI</name>
<feature type="transmembrane region" description="Helical" evidence="5">
    <location>
        <begin position="163"/>
        <end position="189"/>
    </location>
</feature>
<evidence type="ECO:0000256" key="1">
    <source>
        <dbReference type="ARBA" id="ARBA00004370"/>
    </source>
</evidence>
<proteinExistence type="predicted"/>
<organism evidence="7 8">
    <name type="scientific">Adineta ricciae</name>
    <name type="common">Rotifer</name>
    <dbReference type="NCBI Taxonomy" id="249248"/>
    <lineage>
        <taxon>Eukaryota</taxon>
        <taxon>Metazoa</taxon>
        <taxon>Spiralia</taxon>
        <taxon>Gnathifera</taxon>
        <taxon>Rotifera</taxon>
        <taxon>Eurotatoria</taxon>
        <taxon>Bdelloidea</taxon>
        <taxon>Adinetida</taxon>
        <taxon>Adinetidae</taxon>
        <taxon>Adineta</taxon>
    </lineage>
</organism>
<keyword evidence="2 5" id="KW-0812">Transmembrane</keyword>
<keyword evidence="8" id="KW-1185">Reference proteome</keyword>
<sequence>MLTDYPFALIYYSYRRVIPATPSFCLWWNWWVYSLSAAFVWSAAWGSIERHLLIFYTNLVSTKRKQFYFHILPAFIVMLYPFIFYFVVIFCSPCENYWNYNYVFCVQPCFTYSTFGVALYDFVMHVLIPLTIITVTNVSLVVRVLWQKRKRRRDWRRKWKLTTYLISITIFFVVTWYPAAINTIVYMYTLSPLSLDLQVKYFFFLPVLLGTSLPMISLLFLPDFKKTVFRFRRVTVHPQTFNNQTPVVGRS</sequence>
<evidence type="ECO:0000256" key="3">
    <source>
        <dbReference type="ARBA" id="ARBA00022989"/>
    </source>
</evidence>
<dbReference type="PROSITE" id="PS50262">
    <property type="entry name" value="G_PROTEIN_RECEP_F1_2"/>
    <property type="match status" value="1"/>
</dbReference>
<feature type="transmembrane region" description="Helical" evidence="5">
    <location>
        <begin position="30"/>
        <end position="48"/>
    </location>
</feature>
<reference evidence="7" key="1">
    <citation type="submission" date="2021-02" db="EMBL/GenBank/DDBJ databases">
        <authorList>
            <person name="Nowell W R."/>
        </authorList>
    </citation>
    <scope>NUCLEOTIDE SEQUENCE</scope>
</reference>
<dbReference type="SUPFAM" id="SSF81321">
    <property type="entry name" value="Family A G protein-coupled receptor-like"/>
    <property type="match status" value="1"/>
</dbReference>